<dbReference type="STRING" id="626369.HMPREF0446_00888"/>
<accession>D0BLN5</accession>
<comment type="caution">
    <text evidence="3">The sequence shown here is derived from an EMBL/GenBank/DDBJ whole genome shotgun (WGS) entry which is preliminary data.</text>
</comment>
<evidence type="ECO:0000313" key="4">
    <source>
        <dbReference type="Proteomes" id="UP000002939"/>
    </source>
</evidence>
<keyword evidence="4" id="KW-1185">Reference proteome</keyword>
<protein>
    <recommendedName>
        <fullName evidence="2">Regulatory protein YycH-like domain-containing protein</fullName>
    </recommendedName>
</protein>
<dbReference type="Pfam" id="PF09648">
    <property type="entry name" value="YycI"/>
    <property type="match status" value="1"/>
</dbReference>
<dbReference type="RefSeq" id="WP_006703161.1">
    <property type="nucleotide sequence ID" value="NZ_KI391971.1"/>
</dbReference>
<dbReference type="InterPro" id="IPR018604">
    <property type="entry name" value="YycI-like"/>
</dbReference>
<keyword evidence="1" id="KW-0472">Membrane</keyword>
<proteinExistence type="predicted"/>
<dbReference type="HOGENOM" id="CLU_078250_1_0_9"/>
<keyword evidence="1" id="KW-0812">Transmembrane</keyword>
<dbReference type="GO" id="GO:0016020">
    <property type="term" value="C:membrane"/>
    <property type="evidence" value="ECO:0007669"/>
    <property type="project" value="InterPro"/>
</dbReference>
<reference evidence="3" key="1">
    <citation type="submission" date="2009-09" db="EMBL/GenBank/DDBJ databases">
        <authorList>
            <consortium name="The Broad Institute Genome Sequencing Platform"/>
            <person name="Ward D."/>
            <person name="Feldgarden M."/>
            <person name="Earl A."/>
            <person name="Young S.K."/>
            <person name="Zeng Q."/>
            <person name="Koehrsen M."/>
            <person name="Alvarado L."/>
            <person name="Berlin A."/>
            <person name="Bochicchio J."/>
            <person name="Borenstein D."/>
            <person name="Chapman S.B."/>
            <person name="Chen Z."/>
            <person name="Engels R."/>
            <person name="Freedman E."/>
            <person name="Gellesch M."/>
            <person name="Goldberg J."/>
            <person name="Griggs A."/>
            <person name="Gujja S."/>
            <person name="Heilman E."/>
            <person name="Heiman D."/>
            <person name="Hepburn T."/>
            <person name="Howarth C."/>
            <person name="Jen D."/>
            <person name="Larson L."/>
            <person name="Lewis B."/>
            <person name="Mehta T."/>
            <person name="Park D."/>
            <person name="Pearson M."/>
            <person name="Roberts A."/>
            <person name="Saif S."/>
            <person name="Shea T."/>
            <person name="Shenoy N."/>
            <person name="Sisk P."/>
            <person name="Stolte C."/>
            <person name="Sykes S."/>
            <person name="Thomson T."/>
            <person name="Walk T."/>
            <person name="White J."/>
            <person name="Yandava C."/>
            <person name="Sibley C.D."/>
            <person name="Field T.R."/>
            <person name="Grinwis M."/>
            <person name="Eshaghurshan C.S."/>
            <person name="Surette M.G."/>
            <person name="Haas B."/>
            <person name="Nusbaum C."/>
            <person name="Birren B."/>
        </authorList>
    </citation>
    <scope>NUCLEOTIDE SEQUENCE [LARGE SCALE GENOMIC DNA]</scope>
    <source>
        <strain evidence="3">ATCC 700633</strain>
    </source>
</reference>
<sequence length="276" mass="30914">MDFRRSTLVLIISFLFLDIFLFGTFWQMKKEVKSPLNTSINVMEQMRTDGITVTGVNTTVESLPIIQISPTNIEHLVPTLPSQVATYDKGVISSQLLAPIQLTLDANTTATIENFAELTTYVESGSIINGNQYRWFNYNPTTRKVIYAQRANQIPVMDGSSQIIFTLNANNQVISYEQTFAGNVEVLGSNRTLITSQKAMEVLYLAGRIPTRSTVSVVRLSYYKSLTVKDLSIYSPAWYVEFKQVDGQTLVRRVDAIRGTVLTNEATETVNTTTPQ</sequence>
<dbReference type="OrthoDB" id="2135943at2"/>
<evidence type="ECO:0000313" key="3">
    <source>
        <dbReference type="EMBL" id="EEW92900.1"/>
    </source>
</evidence>
<dbReference type="Proteomes" id="UP000002939">
    <property type="component" value="Unassembled WGS sequence"/>
</dbReference>
<reference evidence="3" key="2">
    <citation type="submission" date="2011-10" db="EMBL/GenBank/DDBJ databases">
        <title>The Genome Sequence of Granulicatella elegans ATCC 700633.</title>
        <authorList>
            <consortium name="The Broad Institute Genome Sequencing Platform"/>
            <consortium name="The Broad Institute Genome Sequencing Center for Infectious Disease"/>
            <person name="Earl A."/>
            <person name="Ward D."/>
            <person name="Feldgarden M."/>
            <person name="Gevers D."/>
            <person name="Sibley C.D."/>
            <person name="Field T.R."/>
            <person name="Grinwis M."/>
            <person name="Eshaghurshan C.S."/>
            <person name="Surette M.G."/>
            <person name="Young S.K."/>
            <person name="Zeng Q."/>
            <person name="Gargeya S."/>
            <person name="Fitzgerald M."/>
            <person name="Haas B."/>
            <person name="Abouelleil A."/>
            <person name="Alvarado L."/>
            <person name="Arachchi H.M."/>
            <person name="Berlin A."/>
            <person name="Brown A."/>
            <person name="Chapman S.B."/>
            <person name="Chen Z."/>
            <person name="Dunbar C."/>
            <person name="Freedman E."/>
            <person name="Gearin G."/>
            <person name="Goldberg J."/>
            <person name="Griggs A."/>
            <person name="Gujja S."/>
            <person name="Heiman D."/>
            <person name="Howarth C."/>
            <person name="Larson L."/>
            <person name="Lui A."/>
            <person name="MacDonald P.J.P."/>
            <person name="Montmayeur A."/>
            <person name="Murphy C."/>
            <person name="Neiman D."/>
            <person name="Pearson M."/>
            <person name="Priest M."/>
            <person name="Roberts A."/>
            <person name="Saif S."/>
            <person name="Shea T."/>
            <person name="Shenoy N."/>
            <person name="Sisk P."/>
            <person name="Stolte C."/>
            <person name="Sykes S."/>
            <person name="Wortman J."/>
            <person name="Nusbaum C."/>
            <person name="Birren B."/>
        </authorList>
    </citation>
    <scope>NUCLEOTIDE SEQUENCE [LARGE SCALE GENOMIC DNA]</scope>
    <source>
        <strain evidence="3">ATCC 700633</strain>
    </source>
</reference>
<gene>
    <name evidence="3" type="ORF">HMPREF0446_00888</name>
</gene>
<dbReference type="EMBL" id="ACRF02000016">
    <property type="protein sequence ID" value="EEW92900.1"/>
    <property type="molecule type" value="Genomic_DNA"/>
</dbReference>
<feature type="transmembrane region" description="Helical" evidence="1">
    <location>
        <begin position="7"/>
        <end position="26"/>
    </location>
</feature>
<evidence type="ECO:0000259" key="2">
    <source>
        <dbReference type="Pfam" id="PF09648"/>
    </source>
</evidence>
<name>D0BLN5_9LACT</name>
<dbReference type="eggNOG" id="COG4853">
    <property type="taxonomic scope" value="Bacteria"/>
</dbReference>
<feature type="domain" description="Regulatory protein YycH-like" evidence="2">
    <location>
        <begin position="37"/>
        <end position="256"/>
    </location>
</feature>
<keyword evidence="1" id="KW-1133">Transmembrane helix</keyword>
<dbReference type="AlphaFoldDB" id="D0BLN5"/>
<evidence type="ECO:0000256" key="1">
    <source>
        <dbReference type="SAM" id="Phobius"/>
    </source>
</evidence>
<dbReference type="Gene3D" id="2.40.128.690">
    <property type="entry name" value="YycH protein, domain 3-like"/>
    <property type="match status" value="1"/>
</dbReference>
<organism evidence="3 4">
    <name type="scientific">Granulicatella elegans ATCC 700633</name>
    <dbReference type="NCBI Taxonomy" id="626369"/>
    <lineage>
        <taxon>Bacteria</taxon>
        <taxon>Bacillati</taxon>
        <taxon>Bacillota</taxon>
        <taxon>Bacilli</taxon>
        <taxon>Lactobacillales</taxon>
        <taxon>Carnobacteriaceae</taxon>
        <taxon>Granulicatella</taxon>
    </lineage>
</organism>